<keyword evidence="1" id="KW-1133">Transmembrane helix</keyword>
<proteinExistence type="predicted"/>
<gene>
    <name evidence="2" type="ORF">DM02DRAFT_508286</name>
</gene>
<sequence length="69" mass="7655">VEDFGRRLETMLPVVTSLVQVIDSRRSFDETANVSRLTVMALAFVPLTYVSSLFSMSEKLGPGGSLFWV</sequence>
<dbReference type="Gene3D" id="1.20.58.340">
    <property type="entry name" value="Magnesium transport protein CorA, transmembrane region"/>
    <property type="match status" value="1"/>
</dbReference>
<protein>
    <submittedName>
        <fullName evidence="2">Uncharacterized protein</fullName>
    </submittedName>
</protein>
<name>A0A2V1D0Q4_9PLEO</name>
<keyword evidence="1" id="KW-0812">Transmembrane</keyword>
<dbReference type="STRING" id="97972.A0A2V1D0Q4"/>
<organism evidence="2 3">
    <name type="scientific">Periconia macrospinosa</name>
    <dbReference type="NCBI Taxonomy" id="97972"/>
    <lineage>
        <taxon>Eukaryota</taxon>
        <taxon>Fungi</taxon>
        <taxon>Dikarya</taxon>
        <taxon>Ascomycota</taxon>
        <taxon>Pezizomycotina</taxon>
        <taxon>Dothideomycetes</taxon>
        <taxon>Pleosporomycetidae</taxon>
        <taxon>Pleosporales</taxon>
        <taxon>Massarineae</taxon>
        <taxon>Periconiaceae</taxon>
        <taxon>Periconia</taxon>
    </lineage>
</organism>
<accession>A0A2V1D0Q4</accession>
<keyword evidence="1" id="KW-0472">Membrane</keyword>
<keyword evidence="3" id="KW-1185">Reference proteome</keyword>
<dbReference type="EMBL" id="KZ806076">
    <property type="protein sequence ID" value="PVH90834.1"/>
    <property type="molecule type" value="Genomic_DNA"/>
</dbReference>
<evidence type="ECO:0000313" key="3">
    <source>
        <dbReference type="Proteomes" id="UP000244855"/>
    </source>
</evidence>
<evidence type="ECO:0000313" key="2">
    <source>
        <dbReference type="EMBL" id="PVH90834.1"/>
    </source>
</evidence>
<evidence type="ECO:0000256" key="1">
    <source>
        <dbReference type="SAM" id="Phobius"/>
    </source>
</evidence>
<feature type="non-terminal residue" evidence="2">
    <location>
        <position position="1"/>
    </location>
</feature>
<dbReference type="OrthoDB" id="3231000at2759"/>
<dbReference type="AlphaFoldDB" id="A0A2V1D0Q4"/>
<dbReference type="Proteomes" id="UP000244855">
    <property type="component" value="Unassembled WGS sequence"/>
</dbReference>
<feature type="transmembrane region" description="Helical" evidence="1">
    <location>
        <begin position="34"/>
        <end position="54"/>
    </location>
</feature>
<reference evidence="2 3" key="1">
    <citation type="journal article" date="2018" name="Sci. Rep.">
        <title>Comparative genomics provides insights into the lifestyle and reveals functional heterogeneity of dark septate endophytic fungi.</title>
        <authorList>
            <person name="Knapp D.G."/>
            <person name="Nemeth J.B."/>
            <person name="Barry K."/>
            <person name="Hainaut M."/>
            <person name="Henrissat B."/>
            <person name="Johnson J."/>
            <person name="Kuo A."/>
            <person name="Lim J.H.P."/>
            <person name="Lipzen A."/>
            <person name="Nolan M."/>
            <person name="Ohm R.A."/>
            <person name="Tamas L."/>
            <person name="Grigoriev I.V."/>
            <person name="Spatafora J.W."/>
            <person name="Nagy L.G."/>
            <person name="Kovacs G.M."/>
        </authorList>
    </citation>
    <scope>NUCLEOTIDE SEQUENCE [LARGE SCALE GENOMIC DNA]</scope>
    <source>
        <strain evidence="2 3">DSE2036</strain>
    </source>
</reference>
<feature type="non-terminal residue" evidence="2">
    <location>
        <position position="69"/>
    </location>
</feature>